<protein>
    <recommendedName>
        <fullName evidence="3">Transferase 1, rSAM/selenodomain-associated</fullName>
    </recommendedName>
</protein>
<dbReference type="PANTHER" id="PTHR36529">
    <property type="entry name" value="SLL1095 PROTEIN"/>
    <property type="match status" value="1"/>
</dbReference>
<reference evidence="1 2" key="1">
    <citation type="journal article" date="2012" name="Stand. Genomic Sci.">
        <title>Genome sequence of the orange-pigmented seawater bacterium Owenweeksia hongkongensis type strain (UST20020801(T)).</title>
        <authorList>
            <person name="Riedel T."/>
            <person name="Held B."/>
            <person name="Nolan M."/>
            <person name="Lucas S."/>
            <person name="Lapidus A."/>
            <person name="Tice H."/>
            <person name="Del Rio T.G."/>
            <person name="Cheng J.F."/>
            <person name="Han C."/>
            <person name="Tapia R."/>
            <person name="Goodwin L.A."/>
            <person name="Pitluck S."/>
            <person name="Liolios K."/>
            <person name="Mavromatis K."/>
            <person name="Pagani I."/>
            <person name="Ivanova N."/>
            <person name="Mikhailova N."/>
            <person name="Pati A."/>
            <person name="Chen A."/>
            <person name="Palaniappan K."/>
            <person name="Rohde M."/>
            <person name="Tindall B.J."/>
            <person name="Detter J.C."/>
            <person name="Goker M."/>
            <person name="Woyke T."/>
            <person name="Bristow J."/>
            <person name="Eisen J.A."/>
            <person name="Markowitz V."/>
            <person name="Hugenholtz P."/>
            <person name="Klenk H.P."/>
            <person name="Kyrpides N.C."/>
        </authorList>
    </citation>
    <scope>NUCLEOTIDE SEQUENCE</scope>
    <source>
        <strain evidence="2">DSM 17368 / JCM 12287 / NRRL B-23963</strain>
    </source>
</reference>
<dbReference type="AlphaFoldDB" id="G8R1D1"/>
<proteinExistence type="predicted"/>
<dbReference type="eggNOG" id="COG3222">
    <property type="taxonomic scope" value="Bacteria"/>
</dbReference>
<dbReference type="Proteomes" id="UP000005631">
    <property type="component" value="Chromosome"/>
</dbReference>
<evidence type="ECO:0008006" key="3">
    <source>
        <dbReference type="Google" id="ProtNLM"/>
    </source>
</evidence>
<evidence type="ECO:0000313" key="1">
    <source>
        <dbReference type="EMBL" id="AEV33874.1"/>
    </source>
</evidence>
<organism evidence="1 2">
    <name type="scientific">Owenweeksia hongkongensis (strain DSM 17368 / CIP 108786 / JCM 12287 / NRRL B-23963 / UST20020801)</name>
    <dbReference type="NCBI Taxonomy" id="926562"/>
    <lineage>
        <taxon>Bacteria</taxon>
        <taxon>Pseudomonadati</taxon>
        <taxon>Bacteroidota</taxon>
        <taxon>Flavobacteriia</taxon>
        <taxon>Flavobacteriales</taxon>
        <taxon>Owenweeksiaceae</taxon>
        <taxon>Owenweeksia</taxon>
    </lineage>
</organism>
<dbReference type="SUPFAM" id="SSF53448">
    <property type="entry name" value="Nucleotide-diphospho-sugar transferases"/>
    <property type="match status" value="1"/>
</dbReference>
<accession>G8R1D1</accession>
<evidence type="ECO:0000313" key="2">
    <source>
        <dbReference type="Proteomes" id="UP000005631"/>
    </source>
</evidence>
<dbReference type="InterPro" id="IPR018641">
    <property type="entry name" value="Trfase_1_rSAM/seldom-assoc"/>
</dbReference>
<dbReference type="KEGG" id="oho:Oweho_2917"/>
<dbReference type="EMBL" id="CP003156">
    <property type="protein sequence ID" value="AEV33874.1"/>
    <property type="molecule type" value="Genomic_DNA"/>
</dbReference>
<dbReference type="Gene3D" id="3.90.550.10">
    <property type="entry name" value="Spore Coat Polysaccharide Biosynthesis Protein SpsA, Chain A"/>
    <property type="match status" value="1"/>
</dbReference>
<dbReference type="Pfam" id="PF09837">
    <property type="entry name" value="DUF2064"/>
    <property type="match status" value="1"/>
</dbReference>
<gene>
    <name evidence="1" type="ordered locus">Oweho_2917</name>
</gene>
<keyword evidence="2" id="KW-1185">Reference proteome</keyword>
<sequence length="233" mass="26263">MSNQFSNTAVLIFSRSAKAESLEKNLFSSQRKRFNRTIFQSLLDHSLHTAKDSQLPIFWIDENKQRGYNFGERFANAFEYVFSQGYDNVISIGNDTPELTSDDLLQAANILDQQKSVLGPTADGGDYLIGLNKSAFCKETFQNIPWQTSAVHKSLANYFKAFDCSTALLHTLVDVDHESVIWESSTDHSKLQSLKILLLKLLGQTIFTLFYRIPHTSSPSLLQKGLRAPPSFS</sequence>
<dbReference type="HOGENOM" id="CLU_104086_0_0_10"/>
<dbReference type="InterPro" id="IPR029044">
    <property type="entry name" value="Nucleotide-diphossugar_trans"/>
</dbReference>
<dbReference type="STRING" id="926562.Oweho_2917"/>
<name>G8R1D1_OWEHD</name>
<dbReference type="PANTHER" id="PTHR36529:SF1">
    <property type="entry name" value="GLYCOSYLTRANSFERASE"/>
    <property type="match status" value="1"/>
</dbReference>